<proteinExistence type="predicted"/>
<comment type="caution">
    <text evidence="2">The sequence shown here is derived from an EMBL/GenBank/DDBJ whole genome shotgun (WGS) entry which is preliminary data.</text>
</comment>
<organism evidence="2 3">
    <name type="scientific">Papaver nudicaule</name>
    <name type="common">Iceland poppy</name>
    <dbReference type="NCBI Taxonomy" id="74823"/>
    <lineage>
        <taxon>Eukaryota</taxon>
        <taxon>Viridiplantae</taxon>
        <taxon>Streptophyta</taxon>
        <taxon>Embryophyta</taxon>
        <taxon>Tracheophyta</taxon>
        <taxon>Spermatophyta</taxon>
        <taxon>Magnoliopsida</taxon>
        <taxon>Ranunculales</taxon>
        <taxon>Papaveraceae</taxon>
        <taxon>Papaveroideae</taxon>
        <taxon>Papaver</taxon>
    </lineage>
</organism>
<protein>
    <submittedName>
        <fullName evidence="2">Uncharacterized protein</fullName>
    </submittedName>
</protein>
<sequence length="100" mass="11068">MSTVEEQILIEMEDVVTSTATTYNILLFSIFRFANSGESYHGICILYMSLLSVAGLLVITKILSLIPHKMKLCDAALAPFKAYKGNFWGAKTILIRCSTS</sequence>
<evidence type="ECO:0000313" key="2">
    <source>
        <dbReference type="EMBL" id="MCL7041496.1"/>
    </source>
</evidence>
<name>A0AA41VHS1_PAPNU</name>
<accession>A0AA41VHS1</accession>
<gene>
    <name evidence="2" type="ORF">MKW94_020893</name>
</gene>
<evidence type="ECO:0000313" key="3">
    <source>
        <dbReference type="Proteomes" id="UP001177140"/>
    </source>
</evidence>
<keyword evidence="1" id="KW-0812">Transmembrane</keyword>
<feature type="transmembrane region" description="Helical" evidence="1">
    <location>
        <begin position="40"/>
        <end position="63"/>
    </location>
</feature>
<keyword evidence="1" id="KW-0472">Membrane</keyword>
<dbReference type="EMBL" id="JAJJMA010224280">
    <property type="protein sequence ID" value="MCL7041496.1"/>
    <property type="molecule type" value="Genomic_DNA"/>
</dbReference>
<dbReference type="AlphaFoldDB" id="A0AA41VHS1"/>
<keyword evidence="1" id="KW-1133">Transmembrane helix</keyword>
<keyword evidence="3" id="KW-1185">Reference proteome</keyword>
<dbReference type="Proteomes" id="UP001177140">
    <property type="component" value="Unassembled WGS sequence"/>
</dbReference>
<evidence type="ECO:0000256" key="1">
    <source>
        <dbReference type="SAM" id="Phobius"/>
    </source>
</evidence>
<reference evidence="2" key="1">
    <citation type="submission" date="2022-03" db="EMBL/GenBank/DDBJ databases">
        <title>A functionally conserved STORR gene fusion in Papaver species that diverged 16.8 million years ago.</title>
        <authorList>
            <person name="Catania T."/>
        </authorList>
    </citation>
    <scope>NUCLEOTIDE SEQUENCE</scope>
    <source>
        <strain evidence="2">S-191538</strain>
    </source>
</reference>